<dbReference type="InterPro" id="IPR002560">
    <property type="entry name" value="Transposase_DDE"/>
</dbReference>
<name>A0ABW2HXT6_9ACTN</name>
<keyword evidence="3" id="KW-1185">Reference proteome</keyword>
<dbReference type="Pfam" id="PF01610">
    <property type="entry name" value="DDE_Tnp_ISL3"/>
    <property type="match status" value="1"/>
</dbReference>
<evidence type="ECO:0000259" key="1">
    <source>
        <dbReference type="Pfam" id="PF01610"/>
    </source>
</evidence>
<accession>A0ABW2HXT6</accession>
<dbReference type="Proteomes" id="UP001596548">
    <property type="component" value="Unassembled WGS sequence"/>
</dbReference>
<dbReference type="RefSeq" id="WP_378974064.1">
    <property type="nucleotide sequence ID" value="NZ_JBHTBJ010000026.1"/>
</dbReference>
<proteinExistence type="predicted"/>
<gene>
    <name evidence="2" type="ORF">ACFQS1_28180</name>
</gene>
<organism evidence="2 3">
    <name type="scientific">Paractinoplanes rhizophilus</name>
    <dbReference type="NCBI Taxonomy" id="1416877"/>
    <lineage>
        <taxon>Bacteria</taxon>
        <taxon>Bacillati</taxon>
        <taxon>Actinomycetota</taxon>
        <taxon>Actinomycetes</taxon>
        <taxon>Micromonosporales</taxon>
        <taxon>Micromonosporaceae</taxon>
        <taxon>Paractinoplanes</taxon>
    </lineage>
</organism>
<comment type="caution">
    <text evidence="2">The sequence shown here is derived from an EMBL/GenBank/DDBJ whole genome shotgun (WGS) entry which is preliminary data.</text>
</comment>
<evidence type="ECO:0000313" key="2">
    <source>
        <dbReference type="EMBL" id="MFC7277885.1"/>
    </source>
</evidence>
<evidence type="ECO:0000313" key="3">
    <source>
        <dbReference type="Proteomes" id="UP001596548"/>
    </source>
</evidence>
<protein>
    <submittedName>
        <fullName evidence="2">Transposase</fullName>
    </submittedName>
</protein>
<reference evidence="3" key="1">
    <citation type="journal article" date="2019" name="Int. J. Syst. Evol. Microbiol.">
        <title>The Global Catalogue of Microorganisms (GCM) 10K type strain sequencing project: providing services to taxonomists for standard genome sequencing and annotation.</title>
        <authorList>
            <consortium name="The Broad Institute Genomics Platform"/>
            <consortium name="The Broad Institute Genome Sequencing Center for Infectious Disease"/>
            <person name="Wu L."/>
            <person name="Ma J."/>
        </authorList>
    </citation>
    <scope>NUCLEOTIDE SEQUENCE [LARGE SCALE GENOMIC DNA]</scope>
    <source>
        <strain evidence="3">XZYJT-10</strain>
    </source>
</reference>
<sequence length="80" mass="8895">MSLDGSSVYLPVTREQVPQARICLDPFHVIKWTNEVVESVYRAEAPTMPSGAGMPERRDWRRARFAGAAGRTSTTNTARS</sequence>
<dbReference type="EMBL" id="JBHTBJ010000026">
    <property type="protein sequence ID" value="MFC7277885.1"/>
    <property type="molecule type" value="Genomic_DNA"/>
</dbReference>
<feature type="domain" description="Transposase IS204/IS1001/IS1096/IS1165 DDE" evidence="1">
    <location>
        <begin position="2"/>
        <end position="64"/>
    </location>
</feature>